<keyword evidence="2" id="KW-0175">Coiled coil</keyword>
<dbReference type="Proteomes" id="UP001174136">
    <property type="component" value="Unassembled WGS sequence"/>
</dbReference>
<gene>
    <name evidence="4" type="ORF">N1851_000233</name>
</gene>
<evidence type="ECO:0000256" key="1">
    <source>
        <dbReference type="PROSITE-ProRule" id="PRU00047"/>
    </source>
</evidence>
<keyword evidence="5" id="KW-1185">Reference proteome</keyword>
<dbReference type="PANTHER" id="PTHR23095">
    <property type="entry name" value="PARANEOPLASTIC ANTIGEN"/>
    <property type="match status" value="1"/>
</dbReference>
<keyword evidence="1" id="KW-0862">Zinc</keyword>
<reference evidence="4" key="1">
    <citation type="journal article" date="2023" name="Front. Mar. Sci.">
        <title>A new Merluccius polli reference genome to investigate the effects of global change in West African waters.</title>
        <authorList>
            <person name="Mateo J.L."/>
            <person name="Blanco-Fernandez C."/>
            <person name="Garcia-Vazquez E."/>
            <person name="Machado-Schiaffino G."/>
        </authorList>
    </citation>
    <scope>NUCLEOTIDE SEQUENCE</scope>
    <source>
        <strain evidence="4">C29</strain>
        <tissue evidence="4">Fin</tissue>
    </source>
</reference>
<keyword evidence="1" id="KW-0863">Zinc-finger</keyword>
<protein>
    <recommendedName>
        <fullName evidence="3">CCHC-type domain-containing protein</fullName>
    </recommendedName>
</protein>
<dbReference type="AlphaFoldDB" id="A0AA47NDW7"/>
<dbReference type="Pfam" id="PF14893">
    <property type="entry name" value="PNMA"/>
    <property type="match status" value="1"/>
</dbReference>
<sequence length="616" mass="68791">MNAEERSTMELQQLRRRLEQLQAENERLSGRGGVGVDTGTQPVQRERALFIPRERRCSKFSGSASAGSLSVEEWIEEAQSCIRATHMTGFDKALFLFDHLEGEARNEIKYRPVFTRENPDLIIEVLKEVYGCAKSYVYWQQRFFNRKQKDNEGLFEFSHALMEMLEKVKQSNEGAVRNPDIVLRDQFCENVSDPMLRRELKRLVRGDSVLTLLDVRKEAIRWVQEGQSHRDRSYRAPGASSEAQVVSQCVAAPPSLEFVELKDLVLKQQAQLDTLVRQLGHPNGRSQVPPLQRDGRYKRAPNGQPICIRCDQPGHIARYCQVAPSHHNNASALRWPPATPSVQSHTLGGDVSGSRHPQSLEKLVKTCPVLSVSMGDVTVPCLIDTGSMVTTITESFFRKHFHHLQTRDCKWLGLKAANGLDIPYIGYIELDVRVLGQCIPGRGILIVKDPENSTLKDRKLLTPGILGMNVIGECYQILFRQHGPQLFLSPPVQSAAPAARRALRHCEQIQAIENAPKLFKVKVHGKLPVCLEAGALTMVPVTCPQLEYKGTRGPHAGKGHGVLMPVAAVSRAQVVVECSPTVTLSVRVTSLGLRSAIPMGGGTRRYRQSECRLLFS</sequence>
<dbReference type="InterPro" id="IPR001878">
    <property type="entry name" value="Znf_CCHC"/>
</dbReference>
<dbReference type="InterPro" id="IPR026523">
    <property type="entry name" value="PNMA"/>
</dbReference>
<evidence type="ECO:0000256" key="2">
    <source>
        <dbReference type="SAM" id="Coils"/>
    </source>
</evidence>
<dbReference type="GO" id="GO:0008270">
    <property type="term" value="F:zinc ion binding"/>
    <property type="evidence" value="ECO:0007669"/>
    <property type="project" value="UniProtKB-KW"/>
</dbReference>
<dbReference type="InterPro" id="IPR048270">
    <property type="entry name" value="PNMA_C"/>
</dbReference>
<feature type="coiled-coil region" evidence="2">
    <location>
        <begin position="1"/>
        <end position="31"/>
    </location>
</feature>
<dbReference type="GO" id="GO:0003676">
    <property type="term" value="F:nucleic acid binding"/>
    <property type="evidence" value="ECO:0007669"/>
    <property type="project" value="InterPro"/>
</dbReference>
<dbReference type="EMBL" id="JAOPHQ010000006">
    <property type="protein sequence ID" value="KAK0156465.1"/>
    <property type="molecule type" value="Genomic_DNA"/>
</dbReference>
<organism evidence="4 5">
    <name type="scientific">Merluccius polli</name>
    <name type="common">Benguela hake</name>
    <name type="synonym">Merluccius cadenati</name>
    <dbReference type="NCBI Taxonomy" id="89951"/>
    <lineage>
        <taxon>Eukaryota</taxon>
        <taxon>Metazoa</taxon>
        <taxon>Chordata</taxon>
        <taxon>Craniata</taxon>
        <taxon>Vertebrata</taxon>
        <taxon>Euteleostomi</taxon>
        <taxon>Actinopterygii</taxon>
        <taxon>Neopterygii</taxon>
        <taxon>Teleostei</taxon>
        <taxon>Neoteleostei</taxon>
        <taxon>Acanthomorphata</taxon>
        <taxon>Zeiogadaria</taxon>
        <taxon>Gadariae</taxon>
        <taxon>Gadiformes</taxon>
        <taxon>Gadoidei</taxon>
        <taxon>Merlucciidae</taxon>
        <taxon>Merluccius</taxon>
    </lineage>
</organism>
<keyword evidence="1" id="KW-0479">Metal-binding</keyword>
<evidence type="ECO:0000313" key="4">
    <source>
        <dbReference type="EMBL" id="KAK0156465.1"/>
    </source>
</evidence>
<name>A0AA47NDW7_MERPO</name>
<dbReference type="SUPFAM" id="SSF50630">
    <property type="entry name" value="Acid proteases"/>
    <property type="match status" value="1"/>
</dbReference>
<proteinExistence type="predicted"/>
<evidence type="ECO:0000313" key="5">
    <source>
        <dbReference type="Proteomes" id="UP001174136"/>
    </source>
</evidence>
<dbReference type="PROSITE" id="PS50158">
    <property type="entry name" value="ZF_CCHC"/>
    <property type="match status" value="1"/>
</dbReference>
<dbReference type="Gene3D" id="2.40.70.10">
    <property type="entry name" value="Acid Proteases"/>
    <property type="match status" value="1"/>
</dbReference>
<dbReference type="InterPro" id="IPR021109">
    <property type="entry name" value="Peptidase_aspartic_dom_sf"/>
</dbReference>
<comment type="caution">
    <text evidence="4">The sequence shown here is derived from an EMBL/GenBank/DDBJ whole genome shotgun (WGS) entry which is preliminary data.</text>
</comment>
<dbReference type="PANTHER" id="PTHR23095:SF17">
    <property type="entry name" value="PARANEOPLASTIC ANTIGEN MA1"/>
    <property type="match status" value="1"/>
</dbReference>
<accession>A0AA47NDW7</accession>
<feature type="domain" description="CCHC-type" evidence="3">
    <location>
        <begin position="307"/>
        <end position="320"/>
    </location>
</feature>
<evidence type="ECO:0000259" key="3">
    <source>
        <dbReference type="PROSITE" id="PS50158"/>
    </source>
</evidence>